<accession>A0A822Y9Y5</accession>
<comment type="caution">
    <text evidence="2">The sequence shown here is derived from an EMBL/GenBank/DDBJ whole genome shotgun (WGS) entry which is preliminary data.</text>
</comment>
<feature type="region of interest" description="Disordered" evidence="1">
    <location>
        <begin position="21"/>
        <end position="128"/>
    </location>
</feature>
<keyword evidence="3" id="KW-1185">Reference proteome</keyword>
<proteinExistence type="predicted"/>
<evidence type="ECO:0000313" key="2">
    <source>
        <dbReference type="EMBL" id="DAD27946.1"/>
    </source>
</evidence>
<name>A0A822Y9Y5_NELNU</name>
<evidence type="ECO:0000256" key="1">
    <source>
        <dbReference type="SAM" id="MobiDB-lite"/>
    </source>
</evidence>
<reference evidence="2 3" key="1">
    <citation type="journal article" date="2020" name="Mol. Biol. Evol.">
        <title>Distinct Expression and Methylation Patterns for Genes with Different Fates following a Single Whole-Genome Duplication in Flowering Plants.</title>
        <authorList>
            <person name="Shi T."/>
            <person name="Rahmani R.S."/>
            <person name="Gugger P.F."/>
            <person name="Wang M."/>
            <person name="Li H."/>
            <person name="Zhang Y."/>
            <person name="Li Z."/>
            <person name="Wang Q."/>
            <person name="Van de Peer Y."/>
            <person name="Marchal K."/>
            <person name="Chen J."/>
        </authorList>
    </citation>
    <scope>NUCLEOTIDE SEQUENCE [LARGE SCALE GENOMIC DNA]</scope>
    <source>
        <tissue evidence="2">Leaf</tissue>
    </source>
</reference>
<dbReference type="Proteomes" id="UP000607653">
    <property type="component" value="Unassembled WGS sequence"/>
</dbReference>
<gene>
    <name evidence="2" type="ORF">HUJ06_029414</name>
</gene>
<dbReference type="EMBL" id="DUZY01000002">
    <property type="protein sequence ID" value="DAD27946.1"/>
    <property type="molecule type" value="Genomic_DNA"/>
</dbReference>
<organism evidence="2 3">
    <name type="scientific">Nelumbo nucifera</name>
    <name type="common">Sacred lotus</name>
    <dbReference type="NCBI Taxonomy" id="4432"/>
    <lineage>
        <taxon>Eukaryota</taxon>
        <taxon>Viridiplantae</taxon>
        <taxon>Streptophyta</taxon>
        <taxon>Embryophyta</taxon>
        <taxon>Tracheophyta</taxon>
        <taxon>Spermatophyta</taxon>
        <taxon>Magnoliopsida</taxon>
        <taxon>Proteales</taxon>
        <taxon>Nelumbonaceae</taxon>
        <taxon>Nelumbo</taxon>
    </lineage>
</organism>
<evidence type="ECO:0000313" key="3">
    <source>
        <dbReference type="Proteomes" id="UP000607653"/>
    </source>
</evidence>
<feature type="compositionally biased region" description="Polar residues" evidence="1">
    <location>
        <begin position="65"/>
        <end position="78"/>
    </location>
</feature>
<sequence length="128" mass="13473">MGSEFEYGAWLRAEPPLFFGCSGKFGRREERDANGSETSGDAGGESSSKHQSVTGGSGKGKKVENQGTTVACSNSHSPAVSHARNEKKPGVFNDTPDGTQKMVHVSNIGEGESSKKRKVGEEAVVVKT</sequence>
<feature type="compositionally biased region" description="Polar residues" evidence="1">
    <location>
        <begin position="35"/>
        <end position="54"/>
    </location>
</feature>
<protein>
    <submittedName>
        <fullName evidence="2">Uncharacterized protein</fullName>
    </submittedName>
</protein>
<dbReference type="AlphaFoldDB" id="A0A822Y9Y5"/>